<dbReference type="SMART" id="SM00283">
    <property type="entry name" value="MA"/>
    <property type="match status" value="1"/>
</dbReference>
<dbReference type="PANTHER" id="PTHR43531">
    <property type="entry name" value="PROTEIN ICFG"/>
    <property type="match status" value="1"/>
</dbReference>
<dbReference type="PROSITE" id="PS50885">
    <property type="entry name" value="HAMP"/>
    <property type="match status" value="1"/>
</dbReference>
<keyword evidence="3" id="KW-0488">Methylation</keyword>
<comment type="subcellular location">
    <subcellularLocation>
        <location evidence="1">Cell membrane</location>
        <topology evidence="1">Multi-pass membrane protein</topology>
    </subcellularLocation>
</comment>
<feature type="compositionally biased region" description="Polar residues" evidence="10">
    <location>
        <begin position="530"/>
        <end position="541"/>
    </location>
</feature>
<dbReference type="SMART" id="SM01049">
    <property type="entry name" value="Cache_2"/>
    <property type="match status" value="1"/>
</dbReference>
<sequence length="577" mass="62898">MLTLVLLPLFIVTAGLVAFNAYERIQNTRDTLANQREVLIEERRNAVRDIVQVATTAISPIYDQAGANDEEAKQQVAEIVRAMRFEGDNYVFIYDFDGNNIVTAPAPEREGTNMIDVRTPDGNYLIRDVIQVAKSGGGFHSYLWEYPGTNDIEPKHSYIDRLEKWDWMIGAGVYVTDVDAVVAELEATANADLRQSILFAILLGAVLLVAVALLAFGFVRRTVGPIKRTASAMHDIAQGRGDLTRRLAVESNDEVGNLAVQFNAFVERMQETLRDVRRSTMSVYHSAGEISHSSEELATRTEQAAANLQETSASMEEITSTVNHSADNAQQANQLVQSTAEVAHHGEEAMGQVERTMHDINDSATRISEIITMIDAIAFQTNILALNASVEAARAGEHGRGFAVVAQEVRTLASRSSNASKEIRTLIDSSVKHTHTGADLVRKAGATMHDIVESVSKVTDVIGEITAGAKEQSSGIGQINTAVAEMDTMTQQNAAMVQESTTAAANMRRHAEHLNELINTFVLGDDEPQATPTRQAPSQPRHTLPSGAPSTPQELKRPALSSKQAPVKAGNDDWEEF</sequence>
<dbReference type="SMART" id="SM00304">
    <property type="entry name" value="HAMP"/>
    <property type="match status" value="1"/>
</dbReference>
<keyword evidence="7 9" id="KW-0807">Transducer</keyword>
<dbReference type="Gene3D" id="3.30.450.20">
    <property type="entry name" value="PAS domain"/>
    <property type="match status" value="1"/>
</dbReference>
<evidence type="ECO:0000256" key="10">
    <source>
        <dbReference type="SAM" id="MobiDB-lite"/>
    </source>
</evidence>
<comment type="caution">
    <text evidence="14">The sequence shown here is derived from an EMBL/GenBank/DDBJ whole genome shotgun (WGS) entry which is preliminary data.</text>
</comment>
<evidence type="ECO:0000259" key="13">
    <source>
        <dbReference type="PROSITE" id="PS50885"/>
    </source>
</evidence>
<dbReference type="InterPro" id="IPR004090">
    <property type="entry name" value="Chemotax_Me-accpt_rcpt"/>
</dbReference>
<organism evidence="14 15">
    <name type="scientific">Vreelandella alkaliphila</name>
    <dbReference type="NCBI Taxonomy" id="272774"/>
    <lineage>
        <taxon>Bacteria</taxon>
        <taxon>Pseudomonadati</taxon>
        <taxon>Pseudomonadota</taxon>
        <taxon>Gammaproteobacteria</taxon>
        <taxon>Oceanospirillales</taxon>
        <taxon>Halomonadaceae</taxon>
        <taxon>Vreelandella</taxon>
    </lineage>
</organism>
<dbReference type="GO" id="GO:0004888">
    <property type="term" value="F:transmembrane signaling receptor activity"/>
    <property type="evidence" value="ECO:0007669"/>
    <property type="project" value="InterPro"/>
</dbReference>
<evidence type="ECO:0000256" key="9">
    <source>
        <dbReference type="PROSITE-ProRule" id="PRU00284"/>
    </source>
</evidence>
<keyword evidence="6 11" id="KW-0472">Membrane</keyword>
<dbReference type="PANTHER" id="PTHR43531:SF14">
    <property type="entry name" value="METHYL-ACCEPTING CHEMOTAXIS PROTEIN I-RELATED"/>
    <property type="match status" value="1"/>
</dbReference>
<dbReference type="InterPro" id="IPR003660">
    <property type="entry name" value="HAMP_dom"/>
</dbReference>
<proteinExistence type="inferred from homology"/>
<reference evidence="14 15" key="1">
    <citation type="submission" date="2020-01" db="EMBL/GenBank/DDBJ databases">
        <title>Whole genome sequencing of Halomonas alkaliphila strain LS44.</title>
        <authorList>
            <person name="Kumar S."/>
            <person name="Paul D."/>
            <person name="Shouche Y."/>
            <person name="Suryavanshi M.V."/>
        </authorList>
    </citation>
    <scope>NUCLEOTIDE SEQUENCE [LARGE SCALE GENOMIC DNA]</scope>
    <source>
        <strain evidence="14 15">LS44</strain>
    </source>
</reference>
<dbReference type="InterPro" id="IPR004089">
    <property type="entry name" value="MCPsignal_dom"/>
</dbReference>
<feature type="transmembrane region" description="Helical" evidence="11">
    <location>
        <begin position="197"/>
        <end position="219"/>
    </location>
</feature>
<dbReference type="FunFam" id="1.10.287.950:FF:000001">
    <property type="entry name" value="Methyl-accepting chemotaxis sensory transducer"/>
    <property type="match status" value="1"/>
</dbReference>
<keyword evidence="2" id="KW-1003">Cell membrane</keyword>
<evidence type="ECO:0000313" key="15">
    <source>
        <dbReference type="Proteomes" id="UP000480312"/>
    </source>
</evidence>
<dbReference type="Pfam" id="PF00672">
    <property type="entry name" value="HAMP"/>
    <property type="match status" value="1"/>
</dbReference>
<dbReference type="CDD" id="cd06225">
    <property type="entry name" value="HAMP"/>
    <property type="match status" value="1"/>
</dbReference>
<evidence type="ECO:0000259" key="12">
    <source>
        <dbReference type="PROSITE" id="PS50111"/>
    </source>
</evidence>
<dbReference type="InterPro" id="IPR051310">
    <property type="entry name" value="MCP_chemotaxis"/>
</dbReference>
<evidence type="ECO:0000256" key="5">
    <source>
        <dbReference type="ARBA" id="ARBA00022989"/>
    </source>
</evidence>
<evidence type="ECO:0000256" key="7">
    <source>
        <dbReference type="ARBA" id="ARBA00023224"/>
    </source>
</evidence>
<protein>
    <submittedName>
        <fullName evidence="14">HAMP domain-containing protein</fullName>
    </submittedName>
</protein>
<dbReference type="Pfam" id="PF00015">
    <property type="entry name" value="MCPsignal"/>
    <property type="match status" value="1"/>
</dbReference>
<evidence type="ECO:0000256" key="1">
    <source>
        <dbReference type="ARBA" id="ARBA00004651"/>
    </source>
</evidence>
<name>A0A7C9P7S8_9GAMM</name>
<dbReference type="GO" id="GO:0007165">
    <property type="term" value="P:signal transduction"/>
    <property type="evidence" value="ECO:0007669"/>
    <property type="project" value="UniProtKB-KW"/>
</dbReference>
<comment type="similarity">
    <text evidence="8">Belongs to the methyl-accepting chemotaxis (MCP) protein family.</text>
</comment>
<dbReference type="OrthoDB" id="2489132at2"/>
<dbReference type="GO" id="GO:0005886">
    <property type="term" value="C:plasma membrane"/>
    <property type="evidence" value="ECO:0007669"/>
    <property type="project" value="UniProtKB-SubCell"/>
</dbReference>
<dbReference type="InterPro" id="IPR033480">
    <property type="entry name" value="sCache_2"/>
</dbReference>
<evidence type="ECO:0000256" key="6">
    <source>
        <dbReference type="ARBA" id="ARBA00023136"/>
    </source>
</evidence>
<dbReference type="AlphaFoldDB" id="A0A7C9P7S8"/>
<dbReference type="CDD" id="cd11386">
    <property type="entry name" value="MCP_signal"/>
    <property type="match status" value="1"/>
</dbReference>
<evidence type="ECO:0000256" key="8">
    <source>
        <dbReference type="ARBA" id="ARBA00029447"/>
    </source>
</evidence>
<dbReference type="PROSITE" id="PS50111">
    <property type="entry name" value="CHEMOTAXIS_TRANSDUC_2"/>
    <property type="match status" value="1"/>
</dbReference>
<feature type="region of interest" description="Disordered" evidence="10">
    <location>
        <begin position="525"/>
        <end position="577"/>
    </location>
</feature>
<feature type="domain" description="HAMP" evidence="13">
    <location>
        <begin position="220"/>
        <end position="274"/>
    </location>
</feature>
<evidence type="ECO:0000256" key="2">
    <source>
        <dbReference type="ARBA" id="ARBA00022475"/>
    </source>
</evidence>
<dbReference type="SUPFAM" id="SSF58104">
    <property type="entry name" value="Methyl-accepting chemotaxis protein (MCP) signaling domain"/>
    <property type="match status" value="1"/>
</dbReference>
<dbReference type="Pfam" id="PF17200">
    <property type="entry name" value="sCache_2"/>
    <property type="match status" value="1"/>
</dbReference>
<dbReference type="PRINTS" id="PR00260">
    <property type="entry name" value="CHEMTRNSDUCR"/>
</dbReference>
<evidence type="ECO:0000256" key="4">
    <source>
        <dbReference type="ARBA" id="ARBA00022692"/>
    </source>
</evidence>
<feature type="domain" description="Methyl-accepting transducer" evidence="12">
    <location>
        <begin position="279"/>
        <end position="508"/>
    </location>
</feature>
<gene>
    <name evidence="14" type="ORF">GPL32_00335</name>
</gene>
<keyword evidence="5 11" id="KW-1133">Transmembrane helix</keyword>
<evidence type="ECO:0000256" key="11">
    <source>
        <dbReference type="SAM" id="Phobius"/>
    </source>
</evidence>
<dbReference type="EMBL" id="JAAEHK010000001">
    <property type="protein sequence ID" value="NDL68955.1"/>
    <property type="molecule type" value="Genomic_DNA"/>
</dbReference>
<evidence type="ECO:0000256" key="3">
    <source>
        <dbReference type="ARBA" id="ARBA00022481"/>
    </source>
</evidence>
<dbReference type="GO" id="GO:0006935">
    <property type="term" value="P:chemotaxis"/>
    <property type="evidence" value="ECO:0007669"/>
    <property type="project" value="InterPro"/>
</dbReference>
<evidence type="ECO:0000313" key="14">
    <source>
        <dbReference type="EMBL" id="NDL68955.1"/>
    </source>
</evidence>
<accession>A0A7C9P7S8</accession>
<keyword evidence="4 11" id="KW-0812">Transmembrane</keyword>
<dbReference type="Gene3D" id="1.10.287.950">
    <property type="entry name" value="Methyl-accepting chemotaxis protein"/>
    <property type="match status" value="1"/>
</dbReference>
<dbReference type="Proteomes" id="UP000480312">
    <property type="component" value="Unassembled WGS sequence"/>
</dbReference>